<reference evidence="2" key="1">
    <citation type="submission" date="2022-11" db="EMBL/GenBank/DDBJ databases">
        <authorList>
            <person name="Morgan W.R."/>
            <person name="Tartar A."/>
        </authorList>
    </citation>
    <scope>NUCLEOTIDE SEQUENCE</scope>
    <source>
        <strain evidence="2">ARSEF 373</strain>
    </source>
</reference>
<feature type="compositionally biased region" description="Low complexity" evidence="1">
    <location>
        <begin position="23"/>
        <end position="41"/>
    </location>
</feature>
<dbReference type="AlphaFoldDB" id="A0AAV2Z0T4"/>
<organism evidence="2 3">
    <name type="scientific">Lagenidium giganteum</name>
    <dbReference type="NCBI Taxonomy" id="4803"/>
    <lineage>
        <taxon>Eukaryota</taxon>
        <taxon>Sar</taxon>
        <taxon>Stramenopiles</taxon>
        <taxon>Oomycota</taxon>
        <taxon>Peronosporomycetes</taxon>
        <taxon>Pythiales</taxon>
        <taxon>Pythiaceae</taxon>
    </lineage>
</organism>
<keyword evidence="3" id="KW-1185">Reference proteome</keyword>
<name>A0AAV2Z0T4_9STRA</name>
<dbReference type="EMBL" id="DAKRPA010000083">
    <property type="protein sequence ID" value="DAZ99416.1"/>
    <property type="molecule type" value="Genomic_DNA"/>
</dbReference>
<evidence type="ECO:0000256" key="1">
    <source>
        <dbReference type="SAM" id="MobiDB-lite"/>
    </source>
</evidence>
<comment type="caution">
    <text evidence="2">The sequence shown here is derived from an EMBL/GenBank/DDBJ whole genome shotgun (WGS) entry which is preliminary data.</text>
</comment>
<sequence>MEVLDAETGEKVIIQLPGAAVHQSQPDTTTTRPQQQQQQQRQHQHIVRKHEVNPATQTERQLGDRVRWSQLQSSKVQCQRAERRFRESLEGVRWELQRKDLTADQRRALEVELLEKTKQHYAQHVRALVTEEMEREMERQVQLQLELSAIGRERIKKRHDQERTFYRTQIERVKLECEMGLTSTMAQLNFLR</sequence>
<evidence type="ECO:0000313" key="2">
    <source>
        <dbReference type="EMBL" id="DAZ99416.1"/>
    </source>
</evidence>
<reference evidence="2" key="2">
    <citation type="journal article" date="2023" name="Microbiol Resour">
        <title>Decontamination and Annotation of the Draft Genome Sequence of the Oomycete Lagenidium giganteum ARSEF 373.</title>
        <authorList>
            <person name="Morgan W.R."/>
            <person name="Tartar A."/>
        </authorList>
    </citation>
    <scope>NUCLEOTIDE SEQUENCE</scope>
    <source>
        <strain evidence="2">ARSEF 373</strain>
    </source>
</reference>
<proteinExistence type="predicted"/>
<accession>A0AAV2Z0T4</accession>
<gene>
    <name evidence="2" type="ORF">N0F65_004049</name>
</gene>
<protein>
    <submittedName>
        <fullName evidence="2">Uncharacterized protein</fullName>
    </submittedName>
</protein>
<dbReference type="Proteomes" id="UP001146120">
    <property type="component" value="Unassembled WGS sequence"/>
</dbReference>
<evidence type="ECO:0000313" key="3">
    <source>
        <dbReference type="Proteomes" id="UP001146120"/>
    </source>
</evidence>
<feature type="region of interest" description="Disordered" evidence="1">
    <location>
        <begin position="19"/>
        <end position="61"/>
    </location>
</feature>